<evidence type="ECO:0000256" key="5">
    <source>
        <dbReference type="ARBA" id="ARBA00022989"/>
    </source>
</evidence>
<dbReference type="PANTHER" id="PTHR30221:SF1">
    <property type="entry name" value="SMALL-CONDUCTANCE MECHANOSENSITIVE CHANNEL"/>
    <property type="match status" value="1"/>
</dbReference>
<evidence type="ECO:0000256" key="7">
    <source>
        <dbReference type="SAM" id="Phobius"/>
    </source>
</evidence>
<comment type="similarity">
    <text evidence="2">Belongs to the MscS (TC 1.A.23) family.</text>
</comment>
<dbReference type="InterPro" id="IPR049278">
    <property type="entry name" value="MS_channel_C"/>
</dbReference>
<dbReference type="AlphaFoldDB" id="A0A0H5PYA0"/>
<dbReference type="InterPro" id="IPR011066">
    <property type="entry name" value="MscS_channel_C_sf"/>
</dbReference>
<evidence type="ECO:0008006" key="11">
    <source>
        <dbReference type="Google" id="ProtNLM"/>
    </source>
</evidence>
<dbReference type="InterPro" id="IPR011014">
    <property type="entry name" value="MscS_channel_TM-2"/>
</dbReference>
<accession>A0A0H5PYA0</accession>
<evidence type="ECO:0000259" key="9">
    <source>
        <dbReference type="Pfam" id="PF21082"/>
    </source>
</evidence>
<reference evidence="10" key="1">
    <citation type="submission" date="2015-06" db="EMBL/GenBank/DDBJ databases">
        <authorList>
            <person name="Joergensen T."/>
        </authorList>
    </citation>
    <scope>NUCLEOTIDE SEQUENCE</scope>
    <source>
        <strain evidence="10">RGRH0275</strain>
    </source>
</reference>
<dbReference type="InterPro" id="IPR023408">
    <property type="entry name" value="MscS_beta-dom_sf"/>
</dbReference>
<organism evidence="10">
    <name type="scientific">uncultured prokaryote</name>
    <dbReference type="NCBI Taxonomy" id="198431"/>
    <lineage>
        <taxon>unclassified sequences</taxon>
        <taxon>environmental samples</taxon>
    </lineage>
</organism>
<evidence type="ECO:0000256" key="1">
    <source>
        <dbReference type="ARBA" id="ARBA00004651"/>
    </source>
</evidence>
<dbReference type="Pfam" id="PF21082">
    <property type="entry name" value="MS_channel_3rd"/>
    <property type="match status" value="1"/>
</dbReference>
<keyword evidence="5 7" id="KW-1133">Transmembrane helix</keyword>
<feature type="transmembrane region" description="Helical" evidence="7">
    <location>
        <begin position="64"/>
        <end position="86"/>
    </location>
</feature>
<dbReference type="SUPFAM" id="SSF82689">
    <property type="entry name" value="Mechanosensitive channel protein MscS (YggB), C-terminal domain"/>
    <property type="match status" value="1"/>
</dbReference>
<dbReference type="InterPro" id="IPR006685">
    <property type="entry name" value="MscS_channel_2nd"/>
</dbReference>
<reference evidence="10" key="2">
    <citation type="submission" date="2015-07" db="EMBL/GenBank/DDBJ databases">
        <title>Plasmids, circular viruses and viroids from rat gut.</title>
        <authorList>
            <person name="Jorgensen T.J."/>
            <person name="Hansen M.A."/>
            <person name="Xu Z."/>
            <person name="Tabak M.A."/>
            <person name="Sorensen S.J."/>
            <person name="Hansen L.H."/>
        </authorList>
    </citation>
    <scope>NUCLEOTIDE SEQUENCE</scope>
    <source>
        <strain evidence="10">RGRH0275</strain>
    </source>
</reference>
<evidence type="ECO:0000256" key="4">
    <source>
        <dbReference type="ARBA" id="ARBA00022692"/>
    </source>
</evidence>
<dbReference type="GO" id="GO:0008381">
    <property type="term" value="F:mechanosensitive monoatomic ion channel activity"/>
    <property type="evidence" value="ECO:0007669"/>
    <property type="project" value="InterPro"/>
</dbReference>
<keyword evidence="3" id="KW-1003">Cell membrane</keyword>
<dbReference type="Pfam" id="PF00924">
    <property type="entry name" value="MS_channel_2nd"/>
    <property type="match status" value="1"/>
</dbReference>
<dbReference type="InterPro" id="IPR045275">
    <property type="entry name" value="MscS_archaea/bacteria_type"/>
</dbReference>
<feature type="domain" description="Mechanosensitive ion channel MscS C-terminal" evidence="9">
    <location>
        <begin position="182"/>
        <end position="264"/>
    </location>
</feature>
<keyword evidence="4 7" id="KW-0812">Transmembrane</keyword>
<dbReference type="Gene3D" id="3.30.70.100">
    <property type="match status" value="1"/>
</dbReference>
<feature type="transmembrane region" description="Helical" evidence="7">
    <location>
        <begin position="92"/>
        <end position="123"/>
    </location>
</feature>
<feature type="transmembrane region" description="Helical" evidence="7">
    <location>
        <begin position="26"/>
        <end position="44"/>
    </location>
</feature>
<evidence type="ECO:0000256" key="3">
    <source>
        <dbReference type="ARBA" id="ARBA00022475"/>
    </source>
</evidence>
<evidence type="ECO:0000256" key="2">
    <source>
        <dbReference type="ARBA" id="ARBA00008017"/>
    </source>
</evidence>
<evidence type="ECO:0000313" key="10">
    <source>
        <dbReference type="EMBL" id="CRY94543.1"/>
    </source>
</evidence>
<evidence type="ECO:0000256" key="6">
    <source>
        <dbReference type="ARBA" id="ARBA00023136"/>
    </source>
</evidence>
<dbReference type="EMBL" id="LN852947">
    <property type="protein sequence ID" value="CRY94543.1"/>
    <property type="molecule type" value="Genomic_DNA"/>
</dbReference>
<dbReference type="Gene3D" id="2.30.30.60">
    <property type="match status" value="1"/>
</dbReference>
<comment type="subcellular location">
    <subcellularLocation>
        <location evidence="1">Cell membrane</location>
        <topology evidence="1">Multi-pass membrane protein</topology>
    </subcellularLocation>
</comment>
<evidence type="ECO:0000259" key="8">
    <source>
        <dbReference type="Pfam" id="PF00924"/>
    </source>
</evidence>
<keyword evidence="6 7" id="KW-0472">Membrane</keyword>
<dbReference type="InterPro" id="IPR010920">
    <property type="entry name" value="LSM_dom_sf"/>
</dbReference>
<name>A0A0H5PYA0_9ZZZZ</name>
<protein>
    <recommendedName>
        <fullName evidence="11">Small conductance mechanosensitive channel</fullName>
    </recommendedName>
</protein>
<dbReference type="SUPFAM" id="SSF82861">
    <property type="entry name" value="Mechanosensitive channel protein MscS (YggB), transmembrane region"/>
    <property type="match status" value="1"/>
</dbReference>
<proteinExistence type="inferred from homology"/>
<dbReference type="GO" id="GO:0005886">
    <property type="term" value="C:plasma membrane"/>
    <property type="evidence" value="ECO:0007669"/>
    <property type="project" value="UniProtKB-SubCell"/>
</dbReference>
<sequence>MESNTQVYIQELINKGIELGVEAGKSILIALIIYIVGKALISLINRMFHGMMERRKVDPTIQTFLGSLVNILLLVLLVVSIVGALGVNTTSFAALLASAGVAVGMALSGNLQNLAGGIVILLFRPFKVGDFIEAQGMSGVVGEIQIFHTILTTGDNKKLYLPNGALSGGSIINYSKEPLRRVDFTFGVEYGEDIDRVRKALLDIFAADARILPTPEPFIKLGSLADSSVNMTVRVWVKSEDYWDVFFHTNETVYKEFNRLGISFPFPQLTVHRATEAAR</sequence>
<dbReference type="PANTHER" id="PTHR30221">
    <property type="entry name" value="SMALL-CONDUCTANCE MECHANOSENSITIVE CHANNEL"/>
    <property type="match status" value="1"/>
</dbReference>
<feature type="domain" description="Mechanosensitive ion channel MscS" evidence="8">
    <location>
        <begin position="111"/>
        <end position="176"/>
    </location>
</feature>
<dbReference type="Gene3D" id="1.10.287.1260">
    <property type="match status" value="1"/>
</dbReference>
<dbReference type="SUPFAM" id="SSF50182">
    <property type="entry name" value="Sm-like ribonucleoproteins"/>
    <property type="match status" value="1"/>
</dbReference>